<dbReference type="NCBIfam" id="TIGR02823">
    <property type="entry name" value="oxido_YhdH"/>
    <property type="match status" value="1"/>
</dbReference>
<dbReference type="EMBL" id="CP021081">
    <property type="protein sequence ID" value="ASN80513.1"/>
    <property type="molecule type" value="Genomic_DNA"/>
</dbReference>
<dbReference type="GO" id="GO:0043957">
    <property type="term" value="F:acryloyl-CoA reductase (NADPH) activity"/>
    <property type="evidence" value="ECO:0007669"/>
    <property type="project" value="TreeGrafter"/>
</dbReference>
<dbReference type="SUPFAM" id="SSF51735">
    <property type="entry name" value="NAD(P)-binding Rossmann-fold domains"/>
    <property type="match status" value="1"/>
</dbReference>
<dbReference type="AlphaFoldDB" id="A0A221SV61"/>
<dbReference type="SMART" id="SM00829">
    <property type="entry name" value="PKS_ER"/>
    <property type="match status" value="1"/>
</dbReference>
<evidence type="ECO:0000313" key="2">
    <source>
        <dbReference type="EMBL" id="ASN80513.1"/>
    </source>
</evidence>
<dbReference type="InterPro" id="IPR013149">
    <property type="entry name" value="ADH-like_C"/>
</dbReference>
<dbReference type="CDD" id="cd08288">
    <property type="entry name" value="MDR_yhdh"/>
    <property type="match status" value="1"/>
</dbReference>
<dbReference type="InterPro" id="IPR051397">
    <property type="entry name" value="Zn-ADH-like_protein"/>
</dbReference>
<gene>
    <name evidence="2" type="ORF">DFI_05400</name>
</gene>
<name>A0A221SV61_9DEIO</name>
<dbReference type="RefSeq" id="WP_027462425.1">
    <property type="nucleotide sequence ID" value="NZ_CP021081.1"/>
</dbReference>
<keyword evidence="3" id="KW-1185">Reference proteome</keyword>
<dbReference type="Pfam" id="PF00107">
    <property type="entry name" value="ADH_zinc_N"/>
    <property type="match status" value="1"/>
</dbReference>
<feature type="domain" description="Enoyl reductase (ER)" evidence="1">
    <location>
        <begin position="17"/>
        <end position="332"/>
    </location>
</feature>
<dbReference type="SUPFAM" id="SSF50129">
    <property type="entry name" value="GroES-like"/>
    <property type="match status" value="1"/>
</dbReference>
<protein>
    <submittedName>
        <fullName evidence="2">Oxidoreductase</fullName>
    </submittedName>
</protein>
<accession>A0A221SV61</accession>
<dbReference type="STRING" id="317577.GCA_000419625_00069"/>
<dbReference type="Pfam" id="PF08240">
    <property type="entry name" value="ADH_N"/>
    <property type="match status" value="1"/>
</dbReference>
<sequence>MTHALPEHYRALRVVKGDDGQPRAELQTLPSTDLPTGDVTVQVTHSSLNYKDGMAVAGRPGILKRHPMTPGIDLAGTVLHDETGEFTAGEGVLITGWGLGERHDGGYATLARVPAAWLTRLPHGTDAQWAMSVGTAGFTAMLAVMALEDHGLKRGEEAEVLVTGAAGGVGSTAVALLAKAGFNVTASTGRPDEEPYLKALGARTVIGREAVSGLTRPLESERWDGVIDTVGGATLAGAYAATRTHGSLAVCGLAASAKLDTTVYPLILRGVNLLGIDSVTCPPSRREAAWGRLARDLPAAALTDVTRVRGLSELPALAQAILAGQVRGRTVIDVNA</sequence>
<reference evidence="2 3" key="1">
    <citation type="submission" date="2017-05" db="EMBL/GenBank/DDBJ databases">
        <title>The complete genome sequence of Deinococcus ficus isolated from the rhizosphere of the Ficus religiosa L. in Taiwan.</title>
        <authorList>
            <person name="Wu K.-M."/>
            <person name="Liao T.-L."/>
            <person name="Liu Y.-M."/>
            <person name="Young C.-C."/>
            <person name="Tsai S.-F."/>
        </authorList>
    </citation>
    <scope>NUCLEOTIDE SEQUENCE [LARGE SCALE GENOMIC DNA]</scope>
    <source>
        <strain evidence="2 3">CC-FR2-10</strain>
    </source>
</reference>
<dbReference type="InterPro" id="IPR036291">
    <property type="entry name" value="NAD(P)-bd_dom_sf"/>
</dbReference>
<dbReference type="InterPro" id="IPR013154">
    <property type="entry name" value="ADH-like_N"/>
</dbReference>
<dbReference type="Proteomes" id="UP000259030">
    <property type="component" value="Chromosome"/>
</dbReference>
<dbReference type="Gene3D" id="3.90.180.10">
    <property type="entry name" value="Medium-chain alcohol dehydrogenases, catalytic domain"/>
    <property type="match status" value="1"/>
</dbReference>
<dbReference type="PANTHER" id="PTHR43677">
    <property type="entry name" value="SHORT-CHAIN DEHYDROGENASE/REDUCTASE"/>
    <property type="match status" value="1"/>
</dbReference>
<evidence type="ECO:0000259" key="1">
    <source>
        <dbReference type="SMART" id="SM00829"/>
    </source>
</evidence>
<organism evidence="2 3">
    <name type="scientific">Deinococcus ficus</name>
    <dbReference type="NCBI Taxonomy" id="317577"/>
    <lineage>
        <taxon>Bacteria</taxon>
        <taxon>Thermotogati</taxon>
        <taxon>Deinococcota</taxon>
        <taxon>Deinococci</taxon>
        <taxon>Deinococcales</taxon>
        <taxon>Deinococcaceae</taxon>
        <taxon>Deinococcus</taxon>
    </lineage>
</organism>
<dbReference type="InterPro" id="IPR011032">
    <property type="entry name" value="GroES-like_sf"/>
</dbReference>
<dbReference type="Gene3D" id="3.40.50.720">
    <property type="entry name" value="NAD(P)-binding Rossmann-like Domain"/>
    <property type="match status" value="1"/>
</dbReference>
<dbReference type="KEGG" id="dfc:DFI_05400"/>
<proteinExistence type="predicted"/>
<dbReference type="InterPro" id="IPR014188">
    <property type="entry name" value="Acrylyl-CoA_reductase_AcuI"/>
</dbReference>
<dbReference type="InterPro" id="IPR020843">
    <property type="entry name" value="ER"/>
</dbReference>
<evidence type="ECO:0000313" key="3">
    <source>
        <dbReference type="Proteomes" id="UP000259030"/>
    </source>
</evidence>
<dbReference type="PANTHER" id="PTHR43677:SF1">
    <property type="entry name" value="ACRYLYL-COA REDUCTASE ACUI-RELATED"/>
    <property type="match status" value="1"/>
</dbReference>